<keyword evidence="1" id="KW-0812">Transmembrane</keyword>
<feature type="chain" id="PRO_5043731360" description="Superoxide dismutase copper/zinc binding domain-containing protein" evidence="2">
    <location>
        <begin position="20"/>
        <end position="717"/>
    </location>
</feature>
<dbReference type="Gene3D" id="2.60.40.200">
    <property type="entry name" value="Superoxide dismutase, copper/zinc binding domain"/>
    <property type="match status" value="2"/>
</dbReference>
<evidence type="ECO:0000256" key="2">
    <source>
        <dbReference type="SAM" id="SignalP"/>
    </source>
</evidence>
<feature type="transmembrane region" description="Helical" evidence="1">
    <location>
        <begin position="691"/>
        <end position="715"/>
    </location>
</feature>
<reference evidence="3 4" key="1">
    <citation type="journal article" date="2023" name="BMC Biol.">
        <title>The compact genome of the sponge Oopsacas minuta (Hexactinellida) is lacking key metazoan core genes.</title>
        <authorList>
            <person name="Santini S."/>
            <person name="Schenkelaars Q."/>
            <person name="Jourda C."/>
            <person name="Duchesne M."/>
            <person name="Belahbib H."/>
            <person name="Rocher C."/>
            <person name="Selva M."/>
            <person name="Riesgo A."/>
            <person name="Vervoort M."/>
            <person name="Leys S.P."/>
            <person name="Kodjabachian L."/>
            <person name="Le Bivic A."/>
            <person name="Borchiellini C."/>
            <person name="Claverie J.M."/>
            <person name="Renard E."/>
        </authorList>
    </citation>
    <scope>NUCLEOTIDE SEQUENCE [LARGE SCALE GENOMIC DNA]</scope>
    <source>
        <strain evidence="3">SPO-2</strain>
    </source>
</reference>
<dbReference type="GO" id="GO:0046872">
    <property type="term" value="F:metal ion binding"/>
    <property type="evidence" value="ECO:0007669"/>
    <property type="project" value="InterPro"/>
</dbReference>
<keyword evidence="1" id="KW-1133">Transmembrane helix</keyword>
<comment type="caution">
    <text evidence="3">The sequence shown here is derived from an EMBL/GenBank/DDBJ whole genome shotgun (WGS) entry which is preliminary data.</text>
</comment>
<name>A0AAV7K9S4_9METZ</name>
<dbReference type="InterPro" id="IPR053257">
    <property type="entry name" value="Cu-only_SOD"/>
</dbReference>
<dbReference type="SUPFAM" id="SSF49329">
    <property type="entry name" value="Cu,Zn superoxide dismutase-like"/>
    <property type="match status" value="1"/>
</dbReference>
<dbReference type="GO" id="GO:0006801">
    <property type="term" value="P:superoxide metabolic process"/>
    <property type="evidence" value="ECO:0007669"/>
    <property type="project" value="InterPro"/>
</dbReference>
<dbReference type="AlphaFoldDB" id="A0AAV7K9S4"/>
<dbReference type="InterPro" id="IPR036423">
    <property type="entry name" value="SOD-like_Cu/Zn_dom_sf"/>
</dbReference>
<organism evidence="3 4">
    <name type="scientific">Oopsacas minuta</name>
    <dbReference type="NCBI Taxonomy" id="111878"/>
    <lineage>
        <taxon>Eukaryota</taxon>
        <taxon>Metazoa</taxon>
        <taxon>Porifera</taxon>
        <taxon>Hexactinellida</taxon>
        <taxon>Hexasterophora</taxon>
        <taxon>Lyssacinosida</taxon>
        <taxon>Leucopsacidae</taxon>
        <taxon>Oopsacas</taxon>
    </lineage>
</organism>
<evidence type="ECO:0000313" key="3">
    <source>
        <dbReference type="EMBL" id="KAI6657918.1"/>
    </source>
</evidence>
<proteinExistence type="predicted"/>
<feature type="signal peptide" evidence="2">
    <location>
        <begin position="1"/>
        <end position="19"/>
    </location>
</feature>
<protein>
    <recommendedName>
        <fullName evidence="5">Superoxide dismutase copper/zinc binding domain-containing protein</fullName>
    </recommendedName>
</protein>
<evidence type="ECO:0000313" key="4">
    <source>
        <dbReference type="Proteomes" id="UP001165289"/>
    </source>
</evidence>
<keyword evidence="4" id="KW-1185">Reference proteome</keyword>
<dbReference type="Proteomes" id="UP001165289">
    <property type="component" value="Unassembled WGS sequence"/>
</dbReference>
<keyword evidence="2" id="KW-0732">Signal</keyword>
<dbReference type="PANTHER" id="PTHR20910:SF1">
    <property type="entry name" value="SUPEROXIDE DISMUTASE COPPER_ZINC BINDING DOMAIN-CONTAINING PROTEIN"/>
    <property type="match status" value="1"/>
</dbReference>
<accession>A0AAV7K9S4</accession>
<sequence length="717" mass="79011">MLQHFITFLLILAFQSANSAGHIKTAYADFDGKGVQGRITFSDDGAYVEIATNFNSLPVNTGLPYHVHNWPVDYTLNPDARCGSDYVGGHYDPYGKSVEHGGNYTNACASNTSECEVGDLSGKHVSLLIGNWVENDTWGLSLSNFQSIVFRSIVIHDSNGDRLTCATIRPGDAPNELLTARARFNGPTIGGSIRFFQPSSTARDTYIFSDLFLTNSGPELTDNSWSILTQPTGTDARLGICDNIGGTEFTTVTGTVTCIASDASTCHEYQLTEKHGPLTIRNPSDGANRKSFSEYDGIKLSGDNSIIGLSIRIQTNGGDTLACATIKWANFIQATADFNGYAIHAIEYSPFLPTHIKYTGDPSNITNQLINTEGYFTERDCDGSLHTYSPFTPFVPVVEVNETQDINAVGNLTGSLTDSLIWINTLPLSGYYSTIGRTVSIQRDEVWVCSDWQDDFTHRRNDDSYIYRARAVYTPGSCWVSFTQRVSSNSYEPDDETGFYVSDFDTGEVTIFDYCPAGESTRQYRIQAGILGRPDTSTYNPYRVKTYGMDTIAYGNDCGNYRVERCEFGDLERLELQNTFWAGTHTNLEMLGRFRASYHVLEMFDTLNGVTIEDAFIEPAYLSEFTACTSSCDTADGDSYTLEQPHTLAYLSCEMATDSSECAINEYEVNGIATGSSDAEAIENANFFADLYNAGYCLQATALFVILSLVLLSLLTY</sequence>
<dbReference type="EMBL" id="JAKMXF010000110">
    <property type="protein sequence ID" value="KAI6657918.1"/>
    <property type="molecule type" value="Genomic_DNA"/>
</dbReference>
<dbReference type="PANTHER" id="PTHR20910">
    <property type="entry name" value="AGAP001623-PA"/>
    <property type="match status" value="1"/>
</dbReference>
<evidence type="ECO:0000256" key="1">
    <source>
        <dbReference type="SAM" id="Phobius"/>
    </source>
</evidence>
<gene>
    <name evidence="3" type="ORF">LOD99_15636</name>
</gene>
<keyword evidence="1" id="KW-0472">Membrane</keyword>
<evidence type="ECO:0008006" key="5">
    <source>
        <dbReference type="Google" id="ProtNLM"/>
    </source>
</evidence>